<dbReference type="SUPFAM" id="SSF56219">
    <property type="entry name" value="DNase I-like"/>
    <property type="match status" value="1"/>
</dbReference>
<feature type="domain" description="Jacalin-type lectin" evidence="2">
    <location>
        <begin position="311"/>
        <end position="445"/>
    </location>
</feature>
<keyword evidence="3" id="KW-0378">Hydrolase</keyword>
<dbReference type="InterPro" id="IPR000300">
    <property type="entry name" value="IPPc"/>
</dbReference>
<protein>
    <submittedName>
        <fullName evidence="3">Endonuclease/Exonuclease/phosphatase</fullName>
    </submittedName>
</protein>
<dbReference type="Pfam" id="PF22669">
    <property type="entry name" value="Exo_endo_phos2"/>
    <property type="match status" value="1"/>
</dbReference>
<dbReference type="CDD" id="cd09615">
    <property type="entry name" value="Jacalin_EEP"/>
    <property type="match status" value="1"/>
</dbReference>
<dbReference type="Gene3D" id="3.60.10.10">
    <property type="entry name" value="Endonuclease/exonuclease/phosphatase"/>
    <property type="match status" value="1"/>
</dbReference>
<accession>A0ABR1ML43</accession>
<dbReference type="Pfam" id="PF01419">
    <property type="entry name" value="Jacalin"/>
    <property type="match status" value="1"/>
</dbReference>
<dbReference type="InterPro" id="IPR001229">
    <property type="entry name" value="Jacalin-like_lectin_dom"/>
</dbReference>
<evidence type="ECO:0000256" key="1">
    <source>
        <dbReference type="SAM" id="SignalP"/>
    </source>
</evidence>
<name>A0ABR1ML43_9PEZI</name>
<dbReference type="EMBL" id="JBBPDW010000008">
    <property type="protein sequence ID" value="KAK7550064.1"/>
    <property type="molecule type" value="Genomic_DNA"/>
</dbReference>
<sequence>MTLFRPSRLALLAVAASVAGVAADGTFNVVSFNVAGLPEILQNNGESGDKTKNTALIGQKFADQGYDLIHVQEDFNYHATLYEYDNHAYRTATSGGAAIGSGLNSLSNYDWRDFTRVKWDECSNASGADCLTPKGFTYMRWRLAEGVYVDAYNLHADAGTEDANETARNANIAQLSAYIDSTSPDAAVLLFGDTNCRYTRTADNIDLFSSANNLTDVWVQLELDGVRPTVEDVCANPAQSATCEVVDKIFYRPSPLVSLTPTSFAYMAELFLSDPNNSSSTLSDHNPLRADFAWAASSTLRSSDFLGGPHGTAFSDIGALANLSATPSPAGATLSLRGAERVDAVGIALADGATSFSHGGTGGTAASLVMQSGEYVNNVTLCQGKHNDHTRVFYLEASTNSGNSVSTGTLNDDCAVSVAPEGWGLVGFWGRDGDEVDLLAALWAPAS</sequence>
<dbReference type="PANTHER" id="PTHR16320">
    <property type="entry name" value="SPHINGOMYELINASE FAMILY MEMBER"/>
    <property type="match status" value="1"/>
</dbReference>
<dbReference type="SUPFAM" id="SSF51101">
    <property type="entry name" value="Mannose-binding lectins"/>
    <property type="match status" value="1"/>
</dbReference>
<dbReference type="InterPro" id="IPR036691">
    <property type="entry name" value="Endo/exonu/phosph_ase_sf"/>
</dbReference>
<reference evidence="3 4" key="1">
    <citation type="submission" date="2024-04" db="EMBL/GenBank/DDBJ databases">
        <title>Phyllosticta paracitricarpa is synonymous to the EU quarantine fungus P. citricarpa based on phylogenomic analyses.</title>
        <authorList>
            <consortium name="Lawrence Berkeley National Laboratory"/>
            <person name="Van Ingen-Buijs V.A."/>
            <person name="Van Westerhoven A.C."/>
            <person name="Haridas S."/>
            <person name="Skiadas P."/>
            <person name="Martin F."/>
            <person name="Groenewald J.Z."/>
            <person name="Crous P.W."/>
            <person name="Seidl M.F."/>
        </authorList>
    </citation>
    <scope>NUCLEOTIDE SEQUENCE [LARGE SCALE GENOMIC DNA]</scope>
    <source>
        <strain evidence="3 4">CBS 122670</strain>
    </source>
</reference>
<feature type="chain" id="PRO_5047286398" evidence="1">
    <location>
        <begin position="24"/>
        <end position="447"/>
    </location>
</feature>
<dbReference type="PANTHER" id="PTHR16320:SF1">
    <property type="entry name" value="SPHINGOMYELINASE DDB_G0288017"/>
    <property type="match status" value="1"/>
</dbReference>
<feature type="signal peptide" evidence="1">
    <location>
        <begin position="1"/>
        <end position="23"/>
    </location>
</feature>
<keyword evidence="1" id="KW-0732">Signal</keyword>
<evidence type="ECO:0000313" key="3">
    <source>
        <dbReference type="EMBL" id="KAK7550064.1"/>
    </source>
</evidence>
<dbReference type="InterPro" id="IPR036404">
    <property type="entry name" value="Jacalin-like_lectin_dom_sf"/>
</dbReference>
<dbReference type="InterPro" id="IPR038772">
    <property type="entry name" value="Sph/SMPD2-like"/>
</dbReference>
<evidence type="ECO:0000259" key="2">
    <source>
        <dbReference type="SMART" id="SM00915"/>
    </source>
</evidence>
<proteinExistence type="predicted"/>
<organism evidence="3 4">
    <name type="scientific">Phyllosticta citricarpa</name>
    <dbReference type="NCBI Taxonomy" id="55181"/>
    <lineage>
        <taxon>Eukaryota</taxon>
        <taxon>Fungi</taxon>
        <taxon>Dikarya</taxon>
        <taxon>Ascomycota</taxon>
        <taxon>Pezizomycotina</taxon>
        <taxon>Dothideomycetes</taxon>
        <taxon>Dothideomycetes incertae sedis</taxon>
        <taxon>Botryosphaeriales</taxon>
        <taxon>Phyllostictaceae</taxon>
        <taxon>Phyllosticta</taxon>
    </lineage>
</organism>
<dbReference type="SMART" id="SM00915">
    <property type="entry name" value="Jacalin"/>
    <property type="match status" value="1"/>
</dbReference>
<evidence type="ECO:0000313" key="4">
    <source>
        <dbReference type="Proteomes" id="UP001365128"/>
    </source>
</evidence>
<dbReference type="Proteomes" id="UP001365128">
    <property type="component" value="Unassembled WGS sequence"/>
</dbReference>
<keyword evidence="4" id="KW-1185">Reference proteome</keyword>
<gene>
    <name evidence="3" type="ORF">IWX46DRAFT_441353</name>
</gene>
<keyword evidence="3" id="KW-0540">Nuclease</keyword>
<dbReference type="GO" id="GO:0004519">
    <property type="term" value="F:endonuclease activity"/>
    <property type="evidence" value="ECO:0007669"/>
    <property type="project" value="UniProtKB-KW"/>
</dbReference>
<keyword evidence="3" id="KW-0255">Endonuclease</keyword>
<comment type="caution">
    <text evidence="3">The sequence shown here is derived from an EMBL/GenBank/DDBJ whole genome shotgun (WGS) entry which is preliminary data.</text>
</comment>
<dbReference type="Gene3D" id="2.100.10.30">
    <property type="entry name" value="Jacalin-like lectin domain"/>
    <property type="match status" value="1"/>
</dbReference>